<evidence type="ECO:0000313" key="3">
    <source>
        <dbReference type="Proteomes" id="UP000053201"/>
    </source>
</evidence>
<dbReference type="SMART" id="SM00015">
    <property type="entry name" value="IQ"/>
    <property type="match status" value="3"/>
</dbReference>
<dbReference type="PANTHER" id="PTHR33504:SF2">
    <property type="entry name" value="PROTEIN MFI"/>
    <property type="match status" value="1"/>
</dbReference>
<dbReference type="Proteomes" id="UP000053201">
    <property type="component" value="Unassembled WGS sequence"/>
</dbReference>
<dbReference type="PANTHER" id="PTHR33504">
    <property type="entry name" value="NADH DEHYDROGENASE (UBIQUINONE) 1 BETA SUBCOMPLEX, 4"/>
    <property type="match status" value="1"/>
</dbReference>
<gene>
    <name evidence="2" type="ORF">SPPG_00638</name>
</gene>
<dbReference type="VEuPathDB" id="FungiDB:SPPG_00638"/>
<organism evidence="2 3">
    <name type="scientific">Spizellomyces punctatus (strain DAOM BR117)</name>
    <dbReference type="NCBI Taxonomy" id="645134"/>
    <lineage>
        <taxon>Eukaryota</taxon>
        <taxon>Fungi</taxon>
        <taxon>Fungi incertae sedis</taxon>
        <taxon>Chytridiomycota</taxon>
        <taxon>Chytridiomycota incertae sedis</taxon>
        <taxon>Chytridiomycetes</taxon>
        <taxon>Spizellomycetales</taxon>
        <taxon>Spizellomycetaceae</taxon>
        <taxon>Spizellomyces</taxon>
    </lineage>
</organism>
<feature type="region of interest" description="Disordered" evidence="1">
    <location>
        <begin position="574"/>
        <end position="613"/>
    </location>
</feature>
<dbReference type="Pfam" id="PF00612">
    <property type="entry name" value="IQ"/>
    <property type="match status" value="3"/>
</dbReference>
<dbReference type="OrthoDB" id="10253073at2759"/>
<feature type="region of interest" description="Disordered" evidence="1">
    <location>
        <begin position="65"/>
        <end position="107"/>
    </location>
</feature>
<dbReference type="GeneID" id="27684354"/>
<dbReference type="RefSeq" id="XP_016612988.1">
    <property type="nucleotide sequence ID" value="XM_016748967.1"/>
</dbReference>
<evidence type="ECO:0000256" key="1">
    <source>
        <dbReference type="SAM" id="MobiDB-lite"/>
    </source>
</evidence>
<proteinExistence type="predicted"/>
<dbReference type="PROSITE" id="PS50096">
    <property type="entry name" value="IQ"/>
    <property type="match status" value="3"/>
</dbReference>
<evidence type="ECO:0000313" key="2">
    <source>
        <dbReference type="EMBL" id="KND04949.1"/>
    </source>
</evidence>
<accession>A0A0L0HVN9</accession>
<protein>
    <submittedName>
        <fullName evidence="2">Uncharacterized protein</fullName>
    </submittedName>
</protein>
<sequence length="626" mass="71742">MSSSFYTLHPQTGGSRNASIPPVDQLWGFDPLQLLETVEFPNDRYEKYLRRNKAARMMAIRRIPLPVTPPTSDTSTPISTKPSTAATVPSSASHQMSQHHLRRSVLSPASTAIRDEATLREQLARLAATLLIQALFRGWRTRTKYIAVVYAKISVQTHRLSPPDVFGAFQRELPGVTAQDLSVQEKLLRRYYKYCSLVEAASPIDTVPPTFPEFAAAYIQAVWRMWLVRRNWLRFRRMKSGAPQSDEAEEARKEMLWKARKAGGQQNTWDEAARKIQRAWRGHYNVKIYRFHRDLIRFRLRGDPRKLLRFINPQESQLIDGAMGIHVKFRLGGTAFPPTIYYKIFVHKNLVDMNAFSPRDYTSQESKQLLPVDLFDRTGPLPKPGPLAGWYQRIENNGWRPVSEKMLDEQQDTAPQFSNSKPIRYHHLQLKRRQDLEAAKRMRKLEWLKKMYRQGKEMMRAATTAEQNLIQSGFEDDTLKMKSSGGLVMSDQTYEQIGPPSHQPSVSELELTSEEHLSKLESELDADVLIRWTNALDFDAYCADWIEIATSGKSDDPRTFDIEAEITVEDAEMVEGPVESETAVHDGVDDPLERSTASASKSRPWSGKSDRSVRDLMVSQRDILEF</sequence>
<dbReference type="AlphaFoldDB" id="A0A0L0HVN9"/>
<dbReference type="eggNOG" id="ENOG502QSTG">
    <property type="taxonomic scope" value="Eukaryota"/>
</dbReference>
<keyword evidence="3" id="KW-1185">Reference proteome</keyword>
<name>A0A0L0HVN9_SPIPD</name>
<dbReference type="InterPro" id="IPR000048">
    <property type="entry name" value="IQ_motif_EF-hand-BS"/>
</dbReference>
<dbReference type="InParanoid" id="A0A0L0HVN9"/>
<reference evidence="2 3" key="1">
    <citation type="submission" date="2009-08" db="EMBL/GenBank/DDBJ databases">
        <title>The Genome Sequence of Spizellomyces punctatus strain DAOM BR117.</title>
        <authorList>
            <consortium name="The Broad Institute Genome Sequencing Platform"/>
            <person name="Russ C."/>
            <person name="Cuomo C."/>
            <person name="Shea T."/>
            <person name="Young S.K."/>
            <person name="Zeng Q."/>
            <person name="Koehrsen M."/>
            <person name="Haas B."/>
            <person name="Borodovsky M."/>
            <person name="Guigo R."/>
            <person name="Alvarado L."/>
            <person name="Berlin A."/>
            <person name="Bochicchio J."/>
            <person name="Borenstein D."/>
            <person name="Chapman S."/>
            <person name="Chen Z."/>
            <person name="Engels R."/>
            <person name="Freedman E."/>
            <person name="Gellesch M."/>
            <person name="Goldberg J."/>
            <person name="Griggs A."/>
            <person name="Gujja S."/>
            <person name="Heiman D."/>
            <person name="Hepburn T."/>
            <person name="Howarth C."/>
            <person name="Jen D."/>
            <person name="Larson L."/>
            <person name="Lewis B."/>
            <person name="Mehta T."/>
            <person name="Park D."/>
            <person name="Pearson M."/>
            <person name="Roberts A."/>
            <person name="Saif S."/>
            <person name="Shenoy N."/>
            <person name="Sisk P."/>
            <person name="Stolte C."/>
            <person name="Sykes S."/>
            <person name="Thomson T."/>
            <person name="Walk T."/>
            <person name="White J."/>
            <person name="Yandava C."/>
            <person name="Burger G."/>
            <person name="Gray M.W."/>
            <person name="Holland P.W.H."/>
            <person name="King N."/>
            <person name="Lang F.B.F."/>
            <person name="Roger A.J."/>
            <person name="Ruiz-Trillo I."/>
            <person name="Lander E."/>
            <person name="Nusbaum C."/>
        </authorList>
    </citation>
    <scope>NUCLEOTIDE SEQUENCE [LARGE SCALE GENOMIC DNA]</scope>
    <source>
        <strain evidence="2 3">DAOM BR117</strain>
    </source>
</reference>
<dbReference type="Gene3D" id="1.20.5.190">
    <property type="match status" value="1"/>
</dbReference>
<dbReference type="EMBL" id="KQ257450">
    <property type="protein sequence ID" value="KND04949.1"/>
    <property type="molecule type" value="Genomic_DNA"/>
</dbReference>
<feature type="compositionally biased region" description="Basic and acidic residues" evidence="1">
    <location>
        <begin position="582"/>
        <end position="593"/>
    </location>
</feature>
<feature type="compositionally biased region" description="Low complexity" evidence="1">
    <location>
        <begin position="70"/>
        <end position="93"/>
    </location>
</feature>